<dbReference type="Proteomes" id="UP000823632">
    <property type="component" value="Unassembled WGS sequence"/>
</dbReference>
<keyword evidence="1" id="KW-0175">Coiled coil</keyword>
<reference evidence="2" key="1">
    <citation type="submission" date="2020-10" db="EMBL/GenBank/DDBJ databases">
        <authorList>
            <person name="Gilroy R."/>
        </authorList>
    </citation>
    <scope>NUCLEOTIDE SEQUENCE</scope>
    <source>
        <strain evidence="2">10192</strain>
    </source>
</reference>
<reference evidence="2" key="2">
    <citation type="journal article" date="2021" name="PeerJ">
        <title>Extensive microbial diversity within the chicken gut microbiome revealed by metagenomics and culture.</title>
        <authorList>
            <person name="Gilroy R."/>
            <person name="Ravi A."/>
            <person name="Getino M."/>
            <person name="Pursley I."/>
            <person name="Horton D.L."/>
            <person name="Alikhan N.F."/>
            <person name="Baker D."/>
            <person name="Gharbi K."/>
            <person name="Hall N."/>
            <person name="Watson M."/>
            <person name="Adriaenssens E.M."/>
            <person name="Foster-Nyarko E."/>
            <person name="Jarju S."/>
            <person name="Secka A."/>
            <person name="Antonio M."/>
            <person name="Oren A."/>
            <person name="Chaudhuri R.R."/>
            <person name="La Ragione R."/>
            <person name="Hildebrand F."/>
            <person name="Pallen M.J."/>
        </authorList>
    </citation>
    <scope>NUCLEOTIDE SEQUENCE</scope>
    <source>
        <strain evidence="2">10192</strain>
    </source>
</reference>
<feature type="coiled-coil region" evidence="1">
    <location>
        <begin position="54"/>
        <end position="124"/>
    </location>
</feature>
<proteinExistence type="predicted"/>
<evidence type="ECO:0008006" key="4">
    <source>
        <dbReference type="Google" id="ProtNLM"/>
    </source>
</evidence>
<gene>
    <name evidence="2" type="ORF">IAC76_00320</name>
</gene>
<protein>
    <recommendedName>
        <fullName evidence="4">ATPase</fullName>
    </recommendedName>
</protein>
<name>A0A9D9DPH9_9BACT</name>
<organism evidence="2 3">
    <name type="scientific">Candidatus Scatousia excrementipullorum</name>
    <dbReference type="NCBI Taxonomy" id="2840936"/>
    <lineage>
        <taxon>Bacteria</taxon>
        <taxon>Candidatus Scatousia</taxon>
    </lineage>
</organism>
<accession>A0A9D9DPH9</accession>
<dbReference type="EMBL" id="JADIND010000007">
    <property type="protein sequence ID" value="MBO8429805.1"/>
    <property type="molecule type" value="Genomic_DNA"/>
</dbReference>
<comment type="caution">
    <text evidence="2">The sequence shown here is derived from an EMBL/GenBank/DDBJ whole genome shotgun (WGS) entry which is preliminary data.</text>
</comment>
<sequence>MQQNGVFDLLKMLELSIDESFPIIPGRYVVVKPKEIETLIDRIYASLPVEVQEARAFLRRRDELQMEAQQKAEKIVADAQAEADRKLSEADFIKAVEREGIRIRNQVQEECEELKRKALEDADNIRMQAAQDALKTKEGAELYAEQVLTNLEKNLAQQQQIVKNGQVYMEQLRTSSYSDYDSNYSSSTNYSLK</sequence>
<evidence type="ECO:0000256" key="1">
    <source>
        <dbReference type="SAM" id="Coils"/>
    </source>
</evidence>
<dbReference type="AlphaFoldDB" id="A0A9D9DPH9"/>
<evidence type="ECO:0000313" key="3">
    <source>
        <dbReference type="Proteomes" id="UP000823632"/>
    </source>
</evidence>
<evidence type="ECO:0000313" key="2">
    <source>
        <dbReference type="EMBL" id="MBO8429805.1"/>
    </source>
</evidence>